<evidence type="ECO:0000256" key="1">
    <source>
        <dbReference type="SAM" id="MobiDB-lite"/>
    </source>
</evidence>
<reference evidence="2 3" key="1">
    <citation type="submission" date="2016-04" db="EMBL/GenBank/DDBJ databases">
        <title>A degradative enzymes factory behind the ericoid mycorrhizal symbiosis.</title>
        <authorList>
            <consortium name="DOE Joint Genome Institute"/>
            <person name="Martino E."/>
            <person name="Morin E."/>
            <person name="Grelet G."/>
            <person name="Kuo A."/>
            <person name="Kohler A."/>
            <person name="Daghino S."/>
            <person name="Barry K."/>
            <person name="Choi C."/>
            <person name="Cichocki N."/>
            <person name="Clum A."/>
            <person name="Copeland A."/>
            <person name="Hainaut M."/>
            <person name="Haridas S."/>
            <person name="Labutti K."/>
            <person name="Lindquist E."/>
            <person name="Lipzen A."/>
            <person name="Khouja H.-R."/>
            <person name="Murat C."/>
            <person name="Ohm R."/>
            <person name="Olson A."/>
            <person name="Spatafora J."/>
            <person name="Veneault-Fourrey C."/>
            <person name="Henrissat B."/>
            <person name="Grigoriev I."/>
            <person name="Martin F."/>
            <person name="Perotto S."/>
        </authorList>
    </citation>
    <scope>NUCLEOTIDE SEQUENCE [LARGE SCALE GENOMIC DNA]</scope>
    <source>
        <strain evidence="2 3">E</strain>
    </source>
</reference>
<dbReference type="Proteomes" id="UP000235371">
    <property type="component" value="Unassembled WGS sequence"/>
</dbReference>
<keyword evidence="3" id="KW-1185">Reference proteome</keyword>
<dbReference type="RefSeq" id="XP_024729886.1">
    <property type="nucleotide sequence ID" value="XM_024888087.1"/>
</dbReference>
<evidence type="ECO:0000313" key="3">
    <source>
        <dbReference type="Proteomes" id="UP000235371"/>
    </source>
</evidence>
<protein>
    <submittedName>
        <fullName evidence="2">Uncharacterized protein</fullName>
    </submittedName>
</protein>
<feature type="region of interest" description="Disordered" evidence="1">
    <location>
        <begin position="199"/>
        <end position="242"/>
    </location>
</feature>
<evidence type="ECO:0000313" key="2">
    <source>
        <dbReference type="EMBL" id="PMD52982.1"/>
    </source>
</evidence>
<gene>
    <name evidence="2" type="ORF">K444DRAFT_704532</name>
</gene>
<proteinExistence type="predicted"/>
<organism evidence="2 3">
    <name type="scientific">Hyaloscypha bicolor E</name>
    <dbReference type="NCBI Taxonomy" id="1095630"/>
    <lineage>
        <taxon>Eukaryota</taxon>
        <taxon>Fungi</taxon>
        <taxon>Dikarya</taxon>
        <taxon>Ascomycota</taxon>
        <taxon>Pezizomycotina</taxon>
        <taxon>Leotiomycetes</taxon>
        <taxon>Helotiales</taxon>
        <taxon>Hyaloscyphaceae</taxon>
        <taxon>Hyaloscypha</taxon>
        <taxon>Hyaloscypha bicolor</taxon>
    </lineage>
</organism>
<dbReference type="EMBL" id="KZ613895">
    <property type="protein sequence ID" value="PMD52982.1"/>
    <property type="molecule type" value="Genomic_DNA"/>
</dbReference>
<dbReference type="GeneID" id="36596163"/>
<feature type="compositionally biased region" description="Low complexity" evidence="1">
    <location>
        <begin position="73"/>
        <end position="89"/>
    </location>
</feature>
<accession>A0A2J6SQE3</accession>
<dbReference type="InParanoid" id="A0A2J6SQE3"/>
<dbReference type="OrthoDB" id="3557712at2759"/>
<name>A0A2J6SQE3_9HELO</name>
<sequence>MCTDPSSPAQFDHSLFLGCGDMKGAYRDGVEMLVQAKPSIVFSPKFSRTLVRNGIVVPSRNLWPFHKVEREGSPSAGESESSILSSSTCSSEISQWTEIKDPFARERGDTHTSDIDSADFSRTPSLLTLYTDSTVEFNGSSFEGSHSSDLVPILSPCVRLSFSPARFRPRGRFYNPRFDPQHPLFEPHLLLPGPAAARSLPPVLDQDDNSLLKPDLDSTLDSNPYSSYPVPGEWPDVDSGPEPASGPVGWLKAITSPTIALLGAAVVTGLCAAQFLPWALNNALPSRGVGRQYPAKAWGSQQSKRQLQLADERRESIGVSLGISTLE</sequence>
<feature type="region of interest" description="Disordered" evidence="1">
    <location>
        <begin position="70"/>
        <end position="89"/>
    </location>
</feature>
<dbReference type="AlphaFoldDB" id="A0A2J6SQE3"/>